<dbReference type="PATRIC" id="fig|1120926.3.peg.4076"/>
<dbReference type="Proteomes" id="UP000013117">
    <property type="component" value="Unassembled WGS sequence"/>
</dbReference>
<keyword evidence="2" id="KW-1185">Reference proteome</keyword>
<reference evidence="1 2" key="1">
    <citation type="submission" date="2013-02" db="EMBL/GenBank/DDBJ databases">
        <title>The Genome Sequence of Acinetobacter gerneri CIP 107464.</title>
        <authorList>
            <consortium name="The Broad Institute Genome Sequencing Platform"/>
            <consortium name="The Broad Institute Genome Sequencing Center for Infectious Disease"/>
            <person name="Cerqueira G."/>
            <person name="Feldgarden M."/>
            <person name="Courvalin P."/>
            <person name="Perichon B."/>
            <person name="Grillot-Courvalin C."/>
            <person name="Clermont D."/>
            <person name="Rocha E."/>
            <person name="Yoon E.-J."/>
            <person name="Nemec A."/>
            <person name="Walker B."/>
            <person name="Young S.K."/>
            <person name="Zeng Q."/>
            <person name="Gargeya S."/>
            <person name="Fitzgerald M."/>
            <person name="Haas B."/>
            <person name="Abouelleil A."/>
            <person name="Alvarado L."/>
            <person name="Arachchi H.M."/>
            <person name="Berlin A.M."/>
            <person name="Chapman S.B."/>
            <person name="Dewar J."/>
            <person name="Goldberg J."/>
            <person name="Griggs A."/>
            <person name="Gujja S."/>
            <person name="Hansen M."/>
            <person name="Howarth C."/>
            <person name="Imamovic A."/>
            <person name="Larimer J."/>
            <person name="McCowan C."/>
            <person name="Murphy C."/>
            <person name="Neiman D."/>
            <person name="Pearson M."/>
            <person name="Priest M."/>
            <person name="Roberts A."/>
            <person name="Saif S."/>
            <person name="Shea T."/>
            <person name="Sisk P."/>
            <person name="Sykes S."/>
            <person name="Wortman J."/>
            <person name="Nusbaum C."/>
            <person name="Birren B."/>
        </authorList>
    </citation>
    <scope>NUCLEOTIDE SEQUENCE [LARGE SCALE GENOMIC DNA]</scope>
    <source>
        <strain evidence="1 2">CIP 107464</strain>
    </source>
</reference>
<comment type="caution">
    <text evidence="1">The sequence shown here is derived from an EMBL/GenBank/DDBJ whole genome shotgun (WGS) entry which is preliminary data.</text>
</comment>
<dbReference type="RefSeq" id="WP_004870042.1">
    <property type="nucleotide sequence ID" value="NZ_ASYY01000041.1"/>
</dbReference>
<organism evidence="1 2">
    <name type="scientific">Acinetobacter gerneri DSM 14967 = CIP 107464 = MTCC 9824</name>
    <dbReference type="NCBI Taxonomy" id="1120926"/>
    <lineage>
        <taxon>Bacteria</taxon>
        <taxon>Pseudomonadati</taxon>
        <taxon>Pseudomonadota</taxon>
        <taxon>Gammaproteobacteria</taxon>
        <taxon>Moraxellales</taxon>
        <taxon>Moraxellaceae</taxon>
        <taxon>Acinetobacter</taxon>
    </lineage>
</organism>
<proteinExistence type="predicted"/>
<protein>
    <submittedName>
        <fullName evidence="1">Uncharacterized protein</fullName>
    </submittedName>
</protein>
<evidence type="ECO:0000313" key="1">
    <source>
        <dbReference type="EMBL" id="ENV31821.1"/>
    </source>
</evidence>
<evidence type="ECO:0000313" key="2">
    <source>
        <dbReference type="Proteomes" id="UP000013117"/>
    </source>
</evidence>
<name>N8Y567_9GAMM</name>
<dbReference type="HOGENOM" id="CLU_1140651_0_0_6"/>
<dbReference type="AlphaFoldDB" id="N8Y567"/>
<accession>N8Y567</accession>
<sequence>MHHQNLPQLIIEKSGMLTFPEIKLKLNPKTLTPKQCRIALQAYKNDDESDVGTGYYWQYYKILFESYPTYLSFCFYGTQCEQISLAVSLPTDQYQDNWLTEESMNNAIKFFNNAFKKQFDGKLGYGSVYNVFDPRSYSASTGISYSVKKLDYAVSMRRKRNEFVDFADINAQGIKVYTIFGMTKQNVLVDNNSYGHIDKKCLSEQECLAEALKMIQEYKNKGYKITKETGKAIAYNAIDEKEL</sequence>
<gene>
    <name evidence="1" type="ORF">F960_04190</name>
</gene>
<dbReference type="eggNOG" id="ENOG5031D1J">
    <property type="taxonomic scope" value="Bacteria"/>
</dbReference>
<dbReference type="EMBL" id="APPN01000083">
    <property type="protein sequence ID" value="ENV31821.1"/>
    <property type="molecule type" value="Genomic_DNA"/>
</dbReference>
<dbReference type="GeneID" id="84211451"/>